<evidence type="ECO:0000313" key="5">
    <source>
        <dbReference type="EMBL" id="UWS34179.1"/>
    </source>
</evidence>
<dbReference type="EMBL" id="CP103445">
    <property type="protein sequence ID" value="UWS34171.1"/>
    <property type="molecule type" value="Genomic_DNA"/>
</dbReference>
<dbReference type="GeneID" id="92235939"/>
<gene>
    <name evidence="4" type="ORF">NYP84_02935</name>
    <name evidence="5" type="ORF">NYP84_02975</name>
</gene>
<dbReference type="PANTHER" id="PTHR46558">
    <property type="entry name" value="TRACRIPTIONAL REGULATORY PROTEIN-RELATED-RELATED"/>
    <property type="match status" value="1"/>
</dbReference>
<proteinExistence type="predicted"/>
<dbReference type="EMBL" id="CP103445">
    <property type="protein sequence ID" value="UWS34179.1"/>
    <property type="molecule type" value="Genomic_DNA"/>
</dbReference>
<dbReference type="SUPFAM" id="SSF47413">
    <property type="entry name" value="lambda repressor-like DNA-binding domains"/>
    <property type="match status" value="1"/>
</dbReference>
<dbReference type="InterPro" id="IPR001387">
    <property type="entry name" value="Cro/C1-type_HTH"/>
</dbReference>
<dbReference type="Gene3D" id="1.10.260.40">
    <property type="entry name" value="lambda repressor-like DNA-binding domains"/>
    <property type="match status" value="1"/>
</dbReference>
<evidence type="ECO:0000256" key="2">
    <source>
        <dbReference type="SAM" id="Coils"/>
    </source>
</evidence>
<organism evidence="4 6">
    <name type="scientific">Erwinia pyrifoliae</name>
    <dbReference type="NCBI Taxonomy" id="79967"/>
    <lineage>
        <taxon>Bacteria</taxon>
        <taxon>Pseudomonadati</taxon>
        <taxon>Pseudomonadota</taxon>
        <taxon>Gammaproteobacteria</taxon>
        <taxon>Enterobacterales</taxon>
        <taxon>Erwiniaceae</taxon>
        <taxon>Erwinia</taxon>
    </lineage>
</organism>
<evidence type="ECO:0000313" key="4">
    <source>
        <dbReference type="EMBL" id="UWS34171.1"/>
    </source>
</evidence>
<dbReference type="SMART" id="SM00530">
    <property type="entry name" value="HTH_XRE"/>
    <property type="match status" value="1"/>
</dbReference>
<accession>A0ABY5X9U5</accession>
<protein>
    <submittedName>
        <fullName evidence="4">Helix-turn-helix domain-containing protein</fullName>
    </submittedName>
</protein>
<feature type="domain" description="HTH cro/C1-type" evidence="3">
    <location>
        <begin position="22"/>
        <end position="76"/>
    </location>
</feature>
<evidence type="ECO:0000313" key="6">
    <source>
        <dbReference type="Proteomes" id="UP001058553"/>
    </source>
</evidence>
<dbReference type="Proteomes" id="UP001058553">
    <property type="component" value="Chromosome"/>
</dbReference>
<reference evidence="4" key="1">
    <citation type="submission" date="2022-07" db="EMBL/GenBank/DDBJ databases">
        <title>Genetic diversity of Erwinia pyrifoliae.</title>
        <authorList>
            <person name="Park D.S."/>
            <person name="Ham H."/>
        </authorList>
    </citation>
    <scope>NUCLEOTIDE SEQUENCE</scope>
    <source>
        <strain evidence="4">CP201486</strain>
    </source>
</reference>
<keyword evidence="6" id="KW-1185">Reference proteome</keyword>
<keyword evidence="1" id="KW-0238">DNA-binding</keyword>
<evidence type="ECO:0000256" key="1">
    <source>
        <dbReference type="ARBA" id="ARBA00023125"/>
    </source>
</evidence>
<name>A0ABY5X9U5_ERWPY</name>
<dbReference type="PANTHER" id="PTHR46558:SF11">
    <property type="entry name" value="HTH-TYPE TRANSCRIPTIONAL REGULATOR XRE"/>
    <property type="match status" value="1"/>
</dbReference>
<sequence length="136" mass="15898">MADMTDELMQTEEQRRAFGKRLKELRNQQRRTQKEVAALIGLQLSQYNKYESGMHIPPAEKLIQLAELFTTTIDYLLLGSHHEQLPISNTRLMERFRALAQCQPEEQETVIKLIDAVIVKHRVESAIRPVDRDRSR</sequence>
<dbReference type="RefSeq" id="WP_012669132.1">
    <property type="nucleotide sequence ID" value="NZ_CP023567.1"/>
</dbReference>
<feature type="coiled-coil region" evidence="2">
    <location>
        <begin position="8"/>
        <end position="42"/>
    </location>
</feature>
<dbReference type="Pfam" id="PF01381">
    <property type="entry name" value="HTH_3"/>
    <property type="match status" value="1"/>
</dbReference>
<dbReference type="InterPro" id="IPR010982">
    <property type="entry name" value="Lambda_DNA-bd_dom_sf"/>
</dbReference>
<keyword evidence="2" id="KW-0175">Coiled coil</keyword>
<dbReference type="CDD" id="cd00093">
    <property type="entry name" value="HTH_XRE"/>
    <property type="match status" value="1"/>
</dbReference>
<dbReference type="PROSITE" id="PS50943">
    <property type="entry name" value="HTH_CROC1"/>
    <property type="match status" value="1"/>
</dbReference>
<evidence type="ECO:0000259" key="3">
    <source>
        <dbReference type="PROSITE" id="PS50943"/>
    </source>
</evidence>